<evidence type="ECO:0000313" key="2">
    <source>
        <dbReference type="Proteomes" id="UP000774570"/>
    </source>
</evidence>
<dbReference type="Gene3D" id="3.40.960.10">
    <property type="entry name" value="VSR Endonuclease"/>
    <property type="match status" value="1"/>
</dbReference>
<dbReference type="GO" id="GO:0004519">
    <property type="term" value="F:endonuclease activity"/>
    <property type="evidence" value="ECO:0007669"/>
    <property type="project" value="UniProtKB-KW"/>
</dbReference>
<gene>
    <name evidence="1" type="ORF">K1Y72_11810</name>
</gene>
<keyword evidence="1" id="KW-0378">Hydrolase</keyword>
<dbReference type="Proteomes" id="UP000774570">
    <property type="component" value="Unassembled WGS sequence"/>
</dbReference>
<protein>
    <submittedName>
        <fullName evidence="1">Very short patch repair endonuclease</fullName>
    </submittedName>
</protein>
<proteinExistence type="predicted"/>
<sequence>MRSRAFRRVFHDVYVAARTPDSVHLRADAASLLLPPEAAFCGLTAARLYGLTVPERDMRTHVAVPSSAATFPRSKDPRVHRYTIPADQITVHEGRRLVGPARLFLELAATLPRLDLLVAGDEILRRGLAERETIAAFLAGSHRRRGVQRARDALPLLDARADSPPETRLRILLTDHGLPRPMVNEDVLNGWGVWLARPDLSYPALKIAIQYEGRHHQQDPQQYAYDIERDARLIDAGWIVIRVDADALFRHPRHVVRRVRNALAQRRP</sequence>
<dbReference type="EMBL" id="JAIBOA010000006">
    <property type="protein sequence ID" value="MBW8483059.1"/>
    <property type="molecule type" value="Genomic_DNA"/>
</dbReference>
<accession>A0ABS7FRN0</accession>
<reference evidence="1 2" key="1">
    <citation type="submission" date="2021-07" db="EMBL/GenBank/DDBJ databases">
        <title>Actinomadura sp. PM05-2 isolated from lichen.</title>
        <authorList>
            <person name="Somphong A."/>
            <person name="Phongsopitanun W."/>
            <person name="Tanasupawat S."/>
            <person name="Peongsungnone V."/>
        </authorList>
    </citation>
    <scope>NUCLEOTIDE SEQUENCE [LARGE SCALE GENOMIC DNA]</scope>
    <source>
        <strain evidence="1 2">PM05-2</strain>
    </source>
</reference>
<dbReference type="InterPro" id="IPR011335">
    <property type="entry name" value="Restrct_endonuc-II-like"/>
</dbReference>
<keyword evidence="1" id="KW-0255">Endonuclease</keyword>
<dbReference type="SUPFAM" id="SSF160887">
    <property type="entry name" value="Rv2827c C-terminal domain-like"/>
    <property type="match status" value="1"/>
</dbReference>
<organism evidence="1 2">
    <name type="scientific">Actinomadura parmotrematis</name>
    <dbReference type="NCBI Taxonomy" id="2864039"/>
    <lineage>
        <taxon>Bacteria</taxon>
        <taxon>Bacillati</taxon>
        <taxon>Actinomycetota</taxon>
        <taxon>Actinomycetes</taxon>
        <taxon>Streptosporangiales</taxon>
        <taxon>Thermomonosporaceae</taxon>
        <taxon>Actinomadura</taxon>
    </lineage>
</organism>
<dbReference type="SUPFAM" id="SSF52980">
    <property type="entry name" value="Restriction endonuclease-like"/>
    <property type="match status" value="1"/>
</dbReference>
<keyword evidence="1" id="KW-0540">Nuclease</keyword>
<dbReference type="RefSeq" id="WP_220165991.1">
    <property type="nucleotide sequence ID" value="NZ_JAIBOA010000006.1"/>
</dbReference>
<name>A0ABS7FRN0_9ACTN</name>
<keyword evidence="2" id="KW-1185">Reference proteome</keyword>
<comment type="caution">
    <text evidence="1">The sequence shown here is derived from an EMBL/GenBank/DDBJ whole genome shotgun (WGS) entry which is preliminary data.</text>
</comment>
<evidence type="ECO:0000313" key="1">
    <source>
        <dbReference type="EMBL" id="MBW8483059.1"/>
    </source>
</evidence>